<feature type="signal peptide" evidence="2">
    <location>
        <begin position="1"/>
        <end position="23"/>
    </location>
</feature>
<dbReference type="SMART" id="SM00267">
    <property type="entry name" value="GGDEF"/>
    <property type="match status" value="1"/>
</dbReference>
<dbReference type="GO" id="GO:1902201">
    <property type="term" value="P:negative regulation of bacterial-type flagellum-dependent cell motility"/>
    <property type="evidence" value="ECO:0007669"/>
    <property type="project" value="TreeGrafter"/>
</dbReference>
<dbReference type="Pfam" id="PF00497">
    <property type="entry name" value="SBP_bac_3"/>
    <property type="match status" value="2"/>
</dbReference>
<feature type="chain" id="PRO_5008736216" evidence="2">
    <location>
        <begin position="24"/>
        <end position="827"/>
    </location>
</feature>
<dbReference type="SMART" id="SM00062">
    <property type="entry name" value="PBPb"/>
    <property type="match status" value="2"/>
</dbReference>
<dbReference type="GO" id="GO:0005886">
    <property type="term" value="C:plasma membrane"/>
    <property type="evidence" value="ECO:0007669"/>
    <property type="project" value="TreeGrafter"/>
</dbReference>
<dbReference type="SUPFAM" id="SSF55073">
    <property type="entry name" value="Nucleotide cyclase"/>
    <property type="match status" value="1"/>
</dbReference>
<dbReference type="GO" id="GO:0052621">
    <property type="term" value="F:diguanylate cyclase activity"/>
    <property type="evidence" value="ECO:0007669"/>
    <property type="project" value="UniProtKB-EC"/>
</dbReference>
<reference evidence="4" key="1">
    <citation type="submission" date="2015-09" db="EMBL/GenBank/DDBJ databases">
        <authorList>
            <consortium name="Pathogen Informatics"/>
        </authorList>
    </citation>
    <scope>NUCLEOTIDE SEQUENCE</scope>
    <source>
        <strain evidence="4">2789STDY5834896</strain>
    </source>
</reference>
<dbReference type="PANTHER" id="PTHR45138">
    <property type="entry name" value="REGULATORY COMPONENTS OF SENSORY TRANSDUCTION SYSTEM"/>
    <property type="match status" value="1"/>
</dbReference>
<feature type="domain" description="GGDEF" evidence="3">
    <location>
        <begin position="697"/>
        <end position="826"/>
    </location>
</feature>
<evidence type="ECO:0000256" key="1">
    <source>
        <dbReference type="SAM" id="Phobius"/>
    </source>
</evidence>
<dbReference type="EC" id="2.7.7.65" evidence="4"/>
<dbReference type="NCBIfam" id="TIGR00254">
    <property type="entry name" value="GGDEF"/>
    <property type="match status" value="1"/>
</dbReference>
<evidence type="ECO:0000259" key="3">
    <source>
        <dbReference type="PROSITE" id="PS50887"/>
    </source>
</evidence>
<keyword evidence="1" id="KW-0812">Transmembrane</keyword>
<keyword evidence="4" id="KW-0808">Transferase</keyword>
<dbReference type="CDD" id="cd01949">
    <property type="entry name" value="GGDEF"/>
    <property type="match status" value="1"/>
</dbReference>
<evidence type="ECO:0000313" key="4">
    <source>
        <dbReference type="EMBL" id="SCJ51924.1"/>
    </source>
</evidence>
<dbReference type="EMBL" id="FMHG01000001">
    <property type="protein sequence ID" value="SCJ51924.1"/>
    <property type="molecule type" value="Genomic_DNA"/>
</dbReference>
<dbReference type="SUPFAM" id="SSF53850">
    <property type="entry name" value="Periplasmic binding protein-like II"/>
    <property type="match status" value="2"/>
</dbReference>
<dbReference type="InterPro" id="IPR000160">
    <property type="entry name" value="GGDEF_dom"/>
</dbReference>
<dbReference type="GO" id="GO:0043709">
    <property type="term" value="P:cell adhesion involved in single-species biofilm formation"/>
    <property type="evidence" value="ECO:0007669"/>
    <property type="project" value="TreeGrafter"/>
</dbReference>
<dbReference type="Gene3D" id="3.40.190.10">
    <property type="entry name" value="Periplasmic binding protein-like II"/>
    <property type="match status" value="4"/>
</dbReference>
<keyword evidence="4" id="KW-0548">Nucleotidyltransferase</keyword>
<dbReference type="InterPro" id="IPR001638">
    <property type="entry name" value="Solute-binding_3/MltF_N"/>
</dbReference>
<dbReference type="PANTHER" id="PTHR45138:SF9">
    <property type="entry name" value="DIGUANYLATE CYCLASE DGCM-RELATED"/>
    <property type="match status" value="1"/>
</dbReference>
<name>A0A1C6H2J8_9FIRM</name>
<dbReference type="InterPro" id="IPR029787">
    <property type="entry name" value="Nucleotide_cyclase"/>
</dbReference>
<sequence>MKKALCLLSALLLAVLAPLSVLASAENGDYIIDEERVIRVAYPIQRGLTDVDEDGNLCGYTYEYLQEIAQYTGWSYEFVQTDGSTDSLMDLMEQVQSGEIDLMGAMSYTEAAAEMFNYSSYSYATSETVLQTSYSKMQEVVFNSQLPQTFKIAVTGNENSRNVKELQDYCSLNQITPEFVHCDNDAEMVKAVQEDRADMLLSTSFNYLEDMWTIAKFSPKPVYFVASKNAKADIMEDLNTAIMHIEQSDANFATRLYNKYFLPQTKDLVFSEAERQYLQETGVLKVGVLSGQPPFQQVGVDGEASGVAIDMLDYIKTHTGLEFELVYADSQNALYDLVKEKKVDLVAGMPYDYDLAQAKHLSMTQPYVSSQYILVMNDKSSNDSLKDKRPALLANSPFRGDADTEAAIYETTRECVHAVASGEADYTYIDTYSAQYYMNQPEYRNLRLISQNYGTYTVCFGVVKPGRQELLSIFNRVISTAPEEDIQNIINKNTLQKTPFSLGDLIRQNPVGSIALVGGVLLVIILILLYFLRQRARMSKQAALELKKHLQVYALVNEYFFEYDFATDTSMVSVPPKDTQGPSQLVCIDHKKPLEDEMLRISRERFLEAVRSVQNGIQEIELYWDGDMHWVRVALETVLDGDRPIYTLGKFNIIDDEKKEKEELLEKSQLDSLTHILNAETCRSRIVEDLQLLQDGEHGAMILIDIDRFKEINDTYGHMKGDEALQSMAVLLRSTFRADDVVGRPGGDEFIVYMKNVTDTEALRAKCRTLCDRVQQLTVAGGGLTISAGGILARKGDSYNDLYVEADQALYRAKNAGRNRFQIAPRN</sequence>
<dbReference type="Gene3D" id="3.30.70.270">
    <property type="match status" value="1"/>
</dbReference>
<keyword evidence="2" id="KW-0732">Signal</keyword>
<protein>
    <submittedName>
        <fullName evidence="4">Probable diguanylate cyclase YdaM</fullName>
        <ecNumber evidence="4">2.7.7.65</ecNumber>
    </submittedName>
</protein>
<dbReference type="AlphaFoldDB" id="A0A1C6H2J8"/>
<dbReference type="Pfam" id="PF00990">
    <property type="entry name" value="GGDEF"/>
    <property type="match status" value="1"/>
</dbReference>
<dbReference type="CDD" id="cd01007">
    <property type="entry name" value="PBP2_BvgS_HisK_like"/>
    <property type="match status" value="1"/>
</dbReference>
<keyword evidence="1" id="KW-1133">Transmembrane helix</keyword>
<feature type="transmembrane region" description="Helical" evidence="1">
    <location>
        <begin position="511"/>
        <end position="532"/>
    </location>
</feature>
<dbReference type="InterPro" id="IPR043128">
    <property type="entry name" value="Rev_trsase/Diguanyl_cyclase"/>
</dbReference>
<proteinExistence type="predicted"/>
<accession>A0A1C6H2J8</accession>
<gene>
    <name evidence="4" type="primary">ydaM</name>
    <name evidence="4" type="ORF">SAMEA3545359_00655</name>
</gene>
<dbReference type="PROSITE" id="PS50887">
    <property type="entry name" value="GGDEF"/>
    <property type="match status" value="1"/>
</dbReference>
<dbReference type="InterPro" id="IPR050469">
    <property type="entry name" value="Diguanylate_Cyclase"/>
</dbReference>
<evidence type="ECO:0000256" key="2">
    <source>
        <dbReference type="SAM" id="SignalP"/>
    </source>
</evidence>
<keyword evidence="1" id="KW-0472">Membrane</keyword>
<organism evidence="4">
    <name type="scientific">uncultured Anaerotruncus sp</name>
    <dbReference type="NCBI Taxonomy" id="905011"/>
    <lineage>
        <taxon>Bacteria</taxon>
        <taxon>Bacillati</taxon>
        <taxon>Bacillota</taxon>
        <taxon>Clostridia</taxon>
        <taxon>Eubacteriales</taxon>
        <taxon>Oscillospiraceae</taxon>
        <taxon>Anaerotruncus</taxon>
        <taxon>environmental samples</taxon>
    </lineage>
</organism>